<sequence>MVCARHREFQHATQKIKAKCGQLGRARHRGPLCTGSGEAAQLGGMLKQSRGRQAPKVTLTFPAVLACLVEEAGEDGSIQNPCSACIARVSVTG</sequence>
<proteinExistence type="predicted"/>
<keyword evidence="2" id="KW-1185">Reference proteome</keyword>
<dbReference type="EMBL" id="JANPWB010000008">
    <property type="protein sequence ID" value="KAJ1162310.1"/>
    <property type="molecule type" value="Genomic_DNA"/>
</dbReference>
<evidence type="ECO:0000313" key="1">
    <source>
        <dbReference type="EMBL" id="KAJ1162310.1"/>
    </source>
</evidence>
<dbReference type="AlphaFoldDB" id="A0AAV7SEI6"/>
<evidence type="ECO:0000313" key="2">
    <source>
        <dbReference type="Proteomes" id="UP001066276"/>
    </source>
</evidence>
<comment type="caution">
    <text evidence="1">The sequence shown here is derived from an EMBL/GenBank/DDBJ whole genome shotgun (WGS) entry which is preliminary data.</text>
</comment>
<reference evidence="1" key="1">
    <citation type="journal article" date="2022" name="bioRxiv">
        <title>Sequencing and chromosome-scale assembly of the giantPleurodeles waltlgenome.</title>
        <authorList>
            <person name="Brown T."/>
            <person name="Elewa A."/>
            <person name="Iarovenko S."/>
            <person name="Subramanian E."/>
            <person name="Araus A.J."/>
            <person name="Petzold A."/>
            <person name="Susuki M."/>
            <person name="Suzuki K.-i.T."/>
            <person name="Hayashi T."/>
            <person name="Toyoda A."/>
            <person name="Oliveira C."/>
            <person name="Osipova E."/>
            <person name="Leigh N.D."/>
            <person name="Simon A."/>
            <person name="Yun M.H."/>
        </authorList>
    </citation>
    <scope>NUCLEOTIDE SEQUENCE</scope>
    <source>
        <strain evidence="1">20211129_DDA</strain>
        <tissue evidence="1">Liver</tissue>
    </source>
</reference>
<dbReference type="Proteomes" id="UP001066276">
    <property type="component" value="Chromosome 4_2"/>
</dbReference>
<gene>
    <name evidence="1" type="ORF">NDU88_002778</name>
</gene>
<name>A0AAV7SEI6_PLEWA</name>
<organism evidence="1 2">
    <name type="scientific">Pleurodeles waltl</name>
    <name type="common">Iberian ribbed newt</name>
    <dbReference type="NCBI Taxonomy" id="8319"/>
    <lineage>
        <taxon>Eukaryota</taxon>
        <taxon>Metazoa</taxon>
        <taxon>Chordata</taxon>
        <taxon>Craniata</taxon>
        <taxon>Vertebrata</taxon>
        <taxon>Euteleostomi</taxon>
        <taxon>Amphibia</taxon>
        <taxon>Batrachia</taxon>
        <taxon>Caudata</taxon>
        <taxon>Salamandroidea</taxon>
        <taxon>Salamandridae</taxon>
        <taxon>Pleurodelinae</taxon>
        <taxon>Pleurodeles</taxon>
    </lineage>
</organism>
<accession>A0AAV7SEI6</accession>
<protein>
    <submittedName>
        <fullName evidence="1">Uncharacterized protein</fullName>
    </submittedName>
</protein>